<feature type="region of interest" description="Disordered" evidence="1">
    <location>
        <begin position="1"/>
        <end position="60"/>
    </location>
</feature>
<keyword evidence="3" id="KW-1185">Reference proteome</keyword>
<feature type="compositionally biased region" description="Polar residues" evidence="1">
    <location>
        <begin position="1"/>
        <end position="13"/>
    </location>
</feature>
<dbReference type="AlphaFoldDB" id="I0YSS1"/>
<protein>
    <submittedName>
        <fullName evidence="2">Uncharacterized protein</fullName>
    </submittedName>
</protein>
<proteinExistence type="predicted"/>
<dbReference type="RefSeq" id="XP_005645984.1">
    <property type="nucleotide sequence ID" value="XM_005645927.1"/>
</dbReference>
<evidence type="ECO:0000313" key="3">
    <source>
        <dbReference type="Proteomes" id="UP000007264"/>
    </source>
</evidence>
<organism evidence="2 3">
    <name type="scientific">Coccomyxa subellipsoidea (strain C-169)</name>
    <name type="common">Green microalga</name>
    <dbReference type="NCBI Taxonomy" id="574566"/>
    <lineage>
        <taxon>Eukaryota</taxon>
        <taxon>Viridiplantae</taxon>
        <taxon>Chlorophyta</taxon>
        <taxon>core chlorophytes</taxon>
        <taxon>Trebouxiophyceae</taxon>
        <taxon>Trebouxiophyceae incertae sedis</taxon>
        <taxon>Coccomyxaceae</taxon>
        <taxon>Coccomyxa</taxon>
        <taxon>Coccomyxa subellipsoidea</taxon>
    </lineage>
</organism>
<evidence type="ECO:0000256" key="1">
    <source>
        <dbReference type="SAM" id="MobiDB-lite"/>
    </source>
</evidence>
<sequence length="60" mass="6494">MTPSLASTSSTILPTHIHTSKHRTPNDHGEDTSLEAGQSVAHVCIPHHSHHSIPGTDRMH</sequence>
<evidence type="ECO:0000313" key="2">
    <source>
        <dbReference type="EMBL" id="EIE21440.1"/>
    </source>
</evidence>
<dbReference type="Proteomes" id="UP000007264">
    <property type="component" value="Unassembled WGS sequence"/>
</dbReference>
<dbReference type="KEGG" id="csl:COCSUDRAFT_33667"/>
<reference evidence="2 3" key="1">
    <citation type="journal article" date="2012" name="Genome Biol.">
        <title>The genome of the polar eukaryotic microalga coccomyxa subellipsoidea reveals traits of cold adaptation.</title>
        <authorList>
            <person name="Blanc G."/>
            <person name="Agarkova I."/>
            <person name="Grimwood J."/>
            <person name="Kuo A."/>
            <person name="Brueggeman A."/>
            <person name="Dunigan D."/>
            <person name="Gurnon J."/>
            <person name="Ladunga I."/>
            <person name="Lindquist E."/>
            <person name="Lucas S."/>
            <person name="Pangilinan J."/>
            <person name="Proschold T."/>
            <person name="Salamov A."/>
            <person name="Schmutz J."/>
            <person name="Weeks D."/>
            <person name="Yamada T."/>
            <person name="Claverie J.M."/>
            <person name="Grigoriev I."/>
            <person name="Van Etten J."/>
            <person name="Lomsadze A."/>
            <person name="Borodovsky M."/>
        </authorList>
    </citation>
    <scope>NUCLEOTIDE SEQUENCE [LARGE SCALE GENOMIC DNA]</scope>
    <source>
        <strain evidence="2 3">C-169</strain>
    </source>
</reference>
<comment type="caution">
    <text evidence="2">The sequence shown here is derived from an EMBL/GenBank/DDBJ whole genome shotgun (WGS) entry which is preliminary data.</text>
</comment>
<dbReference type="GeneID" id="17039424"/>
<name>I0YSS1_COCSC</name>
<dbReference type="EMBL" id="AGSI01000012">
    <property type="protein sequence ID" value="EIE21440.1"/>
    <property type="molecule type" value="Genomic_DNA"/>
</dbReference>
<accession>I0YSS1</accession>
<gene>
    <name evidence="2" type="ORF">COCSUDRAFT_33667</name>
</gene>